<evidence type="ECO:0000259" key="9">
    <source>
        <dbReference type="Pfam" id="PF01035"/>
    </source>
</evidence>
<dbReference type="InterPro" id="IPR036631">
    <property type="entry name" value="MGMT_N_sf"/>
</dbReference>
<dbReference type="EC" id="2.1.1.63" evidence="3"/>
<dbReference type="NCBIfam" id="TIGR00589">
    <property type="entry name" value="ogt"/>
    <property type="match status" value="1"/>
</dbReference>
<dbReference type="Gene3D" id="3.30.160.70">
    <property type="entry name" value="Methylated DNA-protein cysteine methyltransferase domain"/>
    <property type="match status" value="1"/>
</dbReference>
<dbReference type="GO" id="GO:0003908">
    <property type="term" value="F:methylated-DNA-[protein]-cysteine S-methyltransferase activity"/>
    <property type="evidence" value="ECO:0007669"/>
    <property type="project" value="UniProtKB-EC"/>
</dbReference>
<keyword evidence="7" id="KW-0234">DNA repair</keyword>
<dbReference type="Pfam" id="PF01035">
    <property type="entry name" value="DNA_binding_1"/>
    <property type="match status" value="1"/>
</dbReference>
<dbReference type="AlphaFoldDB" id="A0A387B9M9"/>
<evidence type="ECO:0000259" key="10">
    <source>
        <dbReference type="Pfam" id="PF02870"/>
    </source>
</evidence>
<dbReference type="Gene3D" id="1.10.10.10">
    <property type="entry name" value="Winged helix-like DNA-binding domain superfamily/Winged helix DNA-binding domain"/>
    <property type="match status" value="1"/>
</dbReference>
<keyword evidence="5 11" id="KW-0808">Transferase</keyword>
<dbReference type="PROSITE" id="PS00374">
    <property type="entry name" value="MGMT"/>
    <property type="match status" value="1"/>
</dbReference>
<dbReference type="InterPro" id="IPR008332">
    <property type="entry name" value="MethylG_MeTrfase_N"/>
</dbReference>
<dbReference type="PROSITE" id="PS51257">
    <property type="entry name" value="PROKAR_LIPOPROTEIN"/>
    <property type="match status" value="1"/>
</dbReference>
<comment type="catalytic activity">
    <reaction evidence="1">
        <text>a 4-O-methyl-thymidine in DNA + L-cysteinyl-[protein] = a thymidine in DNA + S-methyl-L-cysteinyl-[protein]</text>
        <dbReference type="Rhea" id="RHEA:53428"/>
        <dbReference type="Rhea" id="RHEA-COMP:10131"/>
        <dbReference type="Rhea" id="RHEA-COMP:10132"/>
        <dbReference type="Rhea" id="RHEA-COMP:13555"/>
        <dbReference type="Rhea" id="RHEA-COMP:13556"/>
        <dbReference type="ChEBI" id="CHEBI:29950"/>
        <dbReference type="ChEBI" id="CHEBI:82612"/>
        <dbReference type="ChEBI" id="CHEBI:137386"/>
        <dbReference type="ChEBI" id="CHEBI:137387"/>
        <dbReference type="EC" id="2.1.1.63"/>
    </reaction>
</comment>
<evidence type="ECO:0000256" key="7">
    <source>
        <dbReference type="ARBA" id="ARBA00023204"/>
    </source>
</evidence>
<dbReference type="InterPro" id="IPR036217">
    <property type="entry name" value="MethylDNA_cys_MeTrfase_DNAb"/>
</dbReference>
<proteinExistence type="inferred from homology"/>
<dbReference type="OrthoDB" id="9802228at2"/>
<dbReference type="PANTHER" id="PTHR10815:SF5">
    <property type="entry name" value="METHYLATED-DNA--PROTEIN-CYSTEINE METHYLTRANSFERASE"/>
    <property type="match status" value="1"/>
</dbReference>
<dbReference type="KEGG" id="lact:D7I46_04625"/>
<protein>
    <recommendedName>
        <fullName evidence="3">methylated-DNA--[protein]-cysteine S-methyltransferase</fullName>
        <ecNumber evidence="3">2.1.1.63</ecNumber>
    </recommendedName>
</protein>
<evidence type="ECO:0000256" key="4">
    <source>
        <dbReference type="ARBA" id="ARBA00022603"/>
    </source>
</evidence>
<sequence>MLSALRCPLAYALKHKEPNGIFHHFLPIVLISCYNILMDKILLEFWYDTPLGRMLSLSDDEALYLLEFEHRKFLDREIERLKKRLSAKIEYGETIISKQLARELDGYFQGKLQVFTVPFELVGTEFQKLVWQAVLQIPSGERWTYKAIAEKINKPQASFAVGAANGANQLALIVPCHRLVRTDGELAGYAGGLDKKRWLLNHESEFKNERKV</sequence>
<dbReference type="Pfam" id="PF02870">
    <property type="entry name" value="Methyltransf_1N"/>
    <property type="match status" value="1"/>
</dbReference>
<dbReference type="InterPro" id="IPR001497">
    <property type="entry name" value="MethylDNA_cys_MeTrfase_AS"/>
</dbReference>
<dbReference type="GO" id="GO:0032259">
    <property type="term" value="P:methylation"/>
    <property type="evidence" value="ECO:0007669"/>
    <property type="project" value="UniProtKB-KW"/>
</dbReference>
<dbReference type="EMBL" id="CP032627">
    <property type="protein sequence ID" value="AYG00433.1"/>
    <property type="molecule type" value="Genomic_DNA"/>
</dbReference>
<dbReference type="GO" id="GO:0006281">
    <property type="term" value="P:DNA repair"/>
    <property type="evidence" value="ECO:0007669"/>
    <property type="project" value="UniProtKB-KW"/>
</dbReference>
<evidence type="ECO:0000256" key="6">
    <source>
        <dbReference type="ARBA" id="ARBA00022763"/>
    </source>
</evidence>
<dbReference type="PANTHER" id="PTHR10815">
    <property type="entry name" value="METHYLATED-DNA--PROTEIN-CYSTEINE METHYLTRANSFERASE"/>
    <property type="match status" value="1"/>
</dbReference>
<evidence type="ECO:0000256" key="5">
    <source>
        <dbReference type="ARBA" id="ARBA00022679"/>
    </source>
</evidence>
<organism evidence="11 12">
    <name type="scientific">Lactococcus allomyrinae</name>
    <dbReference type="NCBI Taxonomy" id="2419773"/>
    <lineage>
        <taxon>Bacteria</taxon>
        <taxon>Bacillati</taxon>
        <taxon>Bacillota</taxon>
        <taxon>Bacilli</taxon>
        <taxon>Lactobacillales</taxon>
        <taxon>Streptococcaceae</taxon>
        <taxon>Lactococcus</taxon>
    </lineage>
</organism>
<keyword evidence="6" id="KW-0227">DNA damage</keyword>
<reference evidence="11 12" key="1">
    <citation type="submission" date="2018-09" db="EMBL/GenBank/DDBJ databases">
        <title>Genome sequencing of strain 1JSPR-7.</title>
        <authorList>
            <person name="Heo J."/>
            <person name="Kim S.-J."/>
            <person name="Kwon S.-W."/>
        </authorList>
    </citation>
    <scope>NUCLEOTIDE SEQUENCE [LARGE SCALE GENOMIC DNA]</scope>
    <source>
        <strain evidence="11 12">1JSPR-7</strain>
    </source>
</reference>
<keyword evidence="4 11" id="KW-0489">Methyltransferase</keyword>
<dbReference type="Proteomes" id="UP000269374">
    <property type="component" value="Chromosome"/>
</dbReference>
<evidence type="ECO:0000256" key="1">
    <source>
        <dbReference type="ARBA" id="ARBA00001286"/>
    </source>
</evidence>
<evidence type="ECO:0000313" key="11">
    <source>
        <dbReference type="EMBL" id="AYG00433.1"/>
    </source>
</evidence>
<comment type="catalytic activity">
    <reaction evidence="8">
        <text>a 6-O-methyl-2'-deoxyguanosine in DNA + L-cysteinyl-[protein] = S-methyl-L-cysteinyl-[protein] + a 2'-deoxyguanosine in DNA</text>
        <dbReference type="Rhea" id="RHEA:24000"/>
        <dbReference type="Rhea" id="RHEA-COMP:10131"/>
        <dbReference type="Rhea" id="RHEA-COMP:10132"/>
        <dbReference type="Rhea" id="RHEA-COMP:11367"/>
        <dbReference type="Rhea" id="RHEA-COMP:11368"/>
        <dbReference type="ChEBI" id="CHEBI:29950"/>
        <dbReference type="ChEBI" id="CHEBI:82612"/>
        <dbReference type="ChEBI" id="CHEBI:85445"/>
        <dbReference type="ChEBI" id="CHEBI:85448"/>
        <dbReference type="EC" id="2.1.1.63"/>
    </reaction>
</comment>
<keyword evidence="12" id="KW-1185">Reference proteome</keyword>
<accession>A0A387B9M9</accession>
<comment type="similarity">
    <text evidence="2">Belongs to the MGMT family.</text>
</comment>
<evidence type="ECO:0000256" key="3">
    <source>
        <dbReference type="ARBA" id="ARBA00011918"/>
    </source>
</evidence>
<evidence type="ECO:0000256" key="8">
    <source>
        <dbReference type="ARBA" id="ARBA00049348"/>
    </source>
</evidence>
<feature type="domain" description="Methylguanine DNA methyltransferase ribonuclease-like" evidence="10">
    <location>
        <begin position="47"/>
        <end position="121"/>
    </location>
</feature>
<evidence type="ECO:0000313" key="12">
    <source>
        <dbReference type="Proteomes" id="UP000269374"/>
    </source>
</evidence>
<gene>
    <name evidence="11" type="ORF">D7I46_04625</name>
</gene>
<dbReference type="CDD" id="cd06445">
    <property type="entry name" value="ATase"/>
    <property type="match status" value="1"/>
</dbReference>
<dbReference type="SUPFAM" id="SSF46767">
    <property type="entry name" value="Methylated DNA-protein cysteine methyltransferase, C-terminal domain"/>
    <property type="match status" value="1"/>
</dbReference>
<dbReference type="InterPro" id="IPR036388">
    <property type="entry name" value="WH-like_DNA-bd_sf"/>
</dbReference>
<dbReference type="InterPro" id="IPR014048">
    <property type="entry name" value="MethylDNA_cys_MeTrfase_DNA-bd"/>
</dbReference>
<feature type="domain" description="Methylated-DNA-[protein]-cysteine S-methyltransferase DNA binding" evidence="9">
    <location>
        <begin position="125"/>
        <end position="204"/>
    </location>
</feature>
<dbReference type="FunFam" id="1.10.10.10:FF:000214">
    <property type="entry name" value="Methylated-DNA--protein-cysteine methyltransferase"/>
    <property type="match status" value="1"/>
</dbReference>
<dbReference type="SUPFAM" id="SSF53155">
    <property type="entry name" value="Methylated DNA-protein cysteine methyltransferase domain"/>
    <property type="match status" value="1"/>
</dbReference>
<name>A0A387B9M9_9LACT</name>
<evidence type="ECO:0000256" key="2">
    <source>
        <dbReference type="ARBA" id="ARBA00008711"/>
    </source>
</evidence>